<reference evidence="1" key="1">
    <citation type="submission" date="2023-07" db="EMBL/GenBank/DDBJ databases">
        <title>Sorghum-associated microbial communities from plants grown in Nebraska, USA.</title>
        <authorList>
            <person name="Schachtman D."/>
        </authorList>
    </citation>
    <scope>NUCLEOTIDE SEQUENCE</scope>
    <source>
        <strain evidence="1">BE330</strain>
    </source>
</reference>
<evidence type="ECO:0000313" key="2">
    <source>
        <dbReference type="Proteomes" id="UP001185331"/>
    </source>
</evidence>
<protein>
    <submittedName>
        <fullName evidence="1">Uncharacterized protein</fullName>
    </submittedName>
</protein>
<name>A0AAE3XEC8_9DEIO</name>
<dbReference type="AlphaFoldDB" id="A0AAE3XEC8"/>
<comment type="caution">
    <text evidence="1">The sequence shown here is derived from an EMBL/GenBank/DDBJ whole genome shotgun (WGS) entry which is preliminary data.</text>
</comment>
<gene>
    <name evidence="1" type="ORF">J2Y00_002172</name>
</gene>
<accession>A0AAE3XEC8</accession>
<sequence>MFYCQTCKDHRGVTTALLAGQRPSSRGQCELCGETAACYDVPSRHLTITRDEQGRPLIMTTPSGKSVRVRYLPDGRMYTALHAQRDLVALREHLQARDDAAATALLRSRADVITDVLRDHGQHDLARHLSQAAQAAGTGQLPQTLLTQVTYTAQVLHAGAHP</sequence>
<dbReference type="RefSeq" id="WP_309852906.1">
    <property type="nucleotide sequence ID" value="NZ_JAVDQJ010000004.1"/>
</dbReference>
<dbReference type="EMBL" id="JAVDQK010000005">
    <property type="protein sequence ID" value="MDR6218575.1"/>
    <property type="molecule type" value="Genomic_DNA"/>
</dbReference>
<evidence type="ECO:0000313" key="1">
    <source>
        <dbReference type="EMBL" id="MDR6218575.1"/>
    </source>
</evidence>
<proteinExistence type="predicted"/>
<organism evidence="1 2">
    <name type="scientific">Deinococcus soli</name>
    <name type="common">ex Cha et al. 2016</name>
    <dbReference type="NCBI Taxonomy" id="1309411"/>
    <lineage>
        <taxon>Bacteria</taxon>
        <taxon>Thermotogati</taxon>
        <taxon>Deinococcota</taxon>
        <taxon>Deinococci</taxon>
        <taxon>Deinococcales</taxon>
        <taxon>Deinococcaceae</taxon>
        <taxon>Deinococcus</taxon>
    </lineage>
</organism>
<dbReference type="Proteomes" id="UP001185331">
    <property type="component" value="Unassembled WGS sequence"/>
</dbReference>